<dbReference type="FunFam" id="3.80.10.10:FF:000095">
    <property type="entry name" value="LRR receptor-like serine/threonine-protein kinase GSO1"/>
    <property type="match status" value="1"/>
</dbReference>
<comment type="similarity">
    <text evidence="2">Belongs to the RLP family.</text>
</comment>
<keyword evidence="4" id="KW-0433">Leucine-rich repeat</keyword>
<keyword evidence="8 12" id="KW-1133">Transmembrane helix</keyword>
<evidence type="ECO:0000256" key="3">
    <source>
        <dbReference type="ARBA" id="ARBA00022475"/>
    </source>
</evidence>
<dbReference type="FunFam" id="3.80.10.10:FF:000041">
    <property type="entry name" value="LRR receptor-like serine/threonine-protein kinase ERECTA"/>
    <property type="match status" value="1"/>
</dbReference>
<reference evidence="14" key="1">
    <citation type="submission" date="2023-08" db="EMBL/GenBank/DDBJ databases">
        <title>A de novo genome assembly of Solanum verrucosum Schlechtendal, a Mexican diploid species geographically isolated from the other diploid A-genome species in potato relatives.</title>
        <authorList>
            <person name="Hosaka K."/>
        </authorList>
    </citation>
    <scope>NUCLEOTIDE SEQUENCE</scope>
    <source>
        <tissue evidence="14">Young leaves</tissue>
    </source>
</reference>
<protein>
    <recommendedName>
        <fullName evidence="13">Disease resistance R13L4/SHOC-2-like LRR domain-containing protein</fullName>
    </recommendedName>
</protein>
<evidence type="ECO:0000256" key="5">
    <source>
        <dbReference type="ARBA" id="ARBA00022692"/>
    </source>
</evidence>
<feature type="domain" description="Disease resistance R13L4/SHOC-2-like LRR" evidence="13">
    <location>
        <begin position="82"/>
        <end position="332"/>
    </location>
</feature>
<keyword evidence="15" id="KW-1185">Reference proteome</keyword>
<evidence type="ECO:0000313" key="14">
    <source>
        <dbReference type="EMBL" id="WMV31918.1"/>
    </source>
</evidence>
<keyword evidence="11" id="KW-0325">Glycoprotein</keyword>
<dbReference type="InterPro" id="IPR032675">
    <property type="entry name" value="LRR_dom_sf"/>
</dbReference>
<evidence type="ECO:0000313" key="15">
    <source>
        <dbReference type="Proteomes" id="UP001234989"/>
    </source>
</evidence>
<gene>
    <name evidence="14" type="ORF">MTR67_025303</name>
</gene>
<dbReference type="Pfam" id="PF23598">
    <property type="entry name" value="LRR_14"/>
    <property type="match status" value="1"/>
</dbReference>
<dbReference type="Pfam" id="PF00560">
    <property type="entry name" value="LRR_1"/>
    <property type="match status" value="4"/>
</dbReference>
<dbReference type="SMART" id="SM00369">
    <property type="entry name" value="LRR_TYP"/>
    <property type="match status" value="4"/>
</dbReference>
<evidence type="ECO:0000256" key="4">
    <source>
        <dbReference type="ARBA" id="ARBA00022614"/>
    </source>
</evidence>
<dbReference type="FunFam" id="3.80.10.10:FF:000111">
    <property type="entry name" value="LRR receptor-like serine/threonine-protein kinase ERECTA"/>
    <property type="match status" value="1"/>
</dbReference>
<evidence type="ECO:0000256" key="9">
    <source>
        <dbReference type="ARBA" id="ARBA00023136"/>
    </source>
</evidence>
<keyword evidence="10" id="KW-0675">Receptor</keyword>
<dbReference type="GO" id="GO:0006952">
    <property type="term" value="P:defense response"/>
    <property type="evidence" value="ECO:0007669"/>
    <property type="project" value="UniProtKB-ARBA"/>
</dbReference>
<evidence type="ECO:0000256" key="11">
    <source>
        <dbReference type="ARBA" id="ARBA00023180"/>
    </source>
</evidence>
<dbReference type="Proteomes" id="UP001234989">
    <property type="component" value="Chromosome 6"/>
</dbReference>
<keyword evidence="3" id="KW-1003">Cell membrane</keyword>
<feature type="transmembrane region" description="Helical" evidence="12">
    <location>
        <begin position="532"/>
        <end position="555"/>
    </location>
</feature>
<evidence type="ECO:0000256" key="6">
    <source>
        <dbReference type="ARBA" id="ARBA00022729"/>
    </source>
</evidence>
<keyword evidence="7" id="KW-0677">Repeat</keyword>
<evidence type="ECO:0000256" key="10">
    <source>
        <dbReference type="ARBA" id="ARBA00023170"/>
    </source>
</evidence>
<dbReference type="GO" id="GO:0051707">
    <property type="term" value="P:response to other organism"/>
    <property type="evidence" value="ECO:0007669"/>
    <property type="project" value="UniProtKB-ARBA"/>
</dbReference>
<dbReference type="EMBL" id="CP133617">
    <property type="protein sequence ID" value="WMV31918.1"/>
    <property type="molecule type" value="Genomic_DNA"/>
</dbReference>
<dbReference type="InterPro" id="IPR001611">
    <property type="entry name" value="Leu-rich_rpt"/>
</dbReference>
<organism evidence="14 15">
    <name type="scientific">Solanum verrucosum</name>
    <dbReference type="NCBI Taxonomy" id="315347"/>
    <lineage>
        <taxon>Eukaryota</taxon>
        <taxon>Viridiplantae</taxon>
        <taxon>Streptophyta</taxon>
        <taxon>Embryophyta</taxon>
        <taxon>Tracheophyta</taxon>
        <taxon>Spermatophyta</taxon>
        <taxon>Magnoliopsida</taxon>
        <taxon>eudicotyledons</taxon>
        <taxon>Gunneridae</taxon>
        <taxon>Pentapetalae</taxon>
        <taxon>asterids</taxon>
        <taxon>lamiids</taxon>
        <taxon>Solanales</taxon>
        <taxon>Solanaceae</taxon>
        <taxon>Solanoideae</taxon>
        <taxon>Solaneae</taxon>
        <taxon>Solanum</taxon>
    </lineage>
</organism>
<proteinExistence type="inferred from homology"/>
<dbReference type="SUPFAM" id="SSF52058">
    <property type="entry name" value="L domain-like"/>
    <property type="match status" value="2"/>
</dbReference>
<evidence type="ECO:0000256" key="12">
    <source>
        <dbReference type="SAM" id="Phobius"/>
    </source>
</evidence>
<evidence type="ECO:0000256" key="7">
    <source>
        <dbReference type="ARBA" id="ARBA00022737"/>
    </source>
</evidence>
<dbReference type="AlphaFoldDB" id="A0AAF0QZJ4"/>
<evidence type="ECO:0000256" key="2">
    <source>
        <dbReference type="ARBA" id="ARBA00009592"/>
    </source>
</evidence>
<keyword evidence="9 12" id="KW-0472">Membrane</keyword>
<sequence>MLHKMAHYHDYGVLMQQQVANMTQSQQQLQHEALMLQQMAIVPLQHQTAAMIQHNEGEIQEQEAQNQEDIANVPQLQLQIHVCVSSKCNQLSGSIPEEIGYLSSLTYLYLGNSFPNGSIPASFGNLRNLQTLVLNDNNLIGEIPSFVCNLTSLKVLYMPRNNLKGNVPQCLGNISGLQVLMMSHNNLSGEIPSSISNLTSLQILDMGRNNLEGAILQCFGNISSLQVFDMQNNKLSGSLPTNFSIGSSLRSLNLHGNELEGKIPQSLASCKELQVLDLGDNQLNDTFPMWLGTLLELRVLRLTSNKLHGPIRSLWAEIMFPDLRIIDLSSNAFSKDLPTSLFQHLKGMTTIDQTMKAPSSKGNRVYYQDSVVVVTKGLKLEVVKILSLYTVIDLSNNKFEGHIPSVLGDLIALRVLNMSHNGLKGHIPPELGSLSLVESLDLSFNHILGEIPQQLASLTYLEFLNLSHNNLQGCIPQGPQFLTFESNSYEGNDGLRGFPVSKGCGNDPVSETNYTKSALDDQESNSEFFNDFWKAALMGYGSGLCIGLSIMYFLISTGNLRWLARIIEELEHKIIMRRRKKQQVQPTLEQMLHKMAHYHDYGVLMQQQVANMTQSQQPLQHEALMMQQQMAIVPLQHQTASMTQHNEGEIQEQEAQN</sequence>
<dbReference type="InterPro" id="IPR003591">
    <property type="entry name" value="Leu-rich_rpt_typical-subtyp"/>
</dbReference>
<dbReference type="PANTHER" id="PTHR27004">
    <property type="entry name" value="RECEPTOR-LIKE PROTEIN 12 ISOFORM X1"/>
    <property type="match status" value="1"/>
</dbReference>
<comment type="subcellular location">
    <subcellularLocation>
        <location evidence="1">Cell membrane</location>
        <topology evidence="1">Single-pass type I membrane protein</topology>
    </subcellularLocation>
</comment>
<dbReference type="PANTHER" id="PTHR27004:SF375">
    <property type="entry name" value="LEUCINE-RICH REPEAT-CONTAINING N-TERMINAL PLANT-TYPE DOMAIN-CONTAINING PROTEIN"/>
    <property type="match status" value="1"/>
</dbReference>
<keyword evidence="6" id="KW-0732">Signal</keyword>
<evidence type="ECO:0000256" key="1">
    <source>
        <dbReference type="ARBA" id="ARBA00004251"/>
    </source>
</evidence>
<evidence type="ECO:0000259" key="13">
    <source>
        <dbReference type="Pfam" id="PF23598"/>
    </source>
</evidence>
<evidence type="ECO:0000256" key="8">
    <source>
        <dbReference type="ARBA" id="ARBA00022989"/>
    </source>
</evidence>
<dbReference type="InterPro" id="IPR055414">
    <property type="entry name" value="LRR_R13L4/SHOC2-like"/>
</dbReference>
<dbReference type="GO" id="GO:0005886">
    <property type="term" value="C:plasma membrane"/>
    <property type="evidence" value="ECO:0007669"/>
    <property type="project" value="UniProtKB-SubCell"/>
</dbReference>
<name>A0AAF0QZJ4_SOLVR</name>
<keyword evidence="5 12" id="KW-0812">Transmembrane</keyword>
<accession>A0AAF0QZJ4</accession>
<dbReference type="Gene3D" id="3.80.10.10">
    <property type="entry name" value="Ribonuclease Inhibitor"/>
    <property type="match status" value="2"/>
</dbReference>